<keyword evidence="1" id="KW-0472">Membrane</keyword>
<feature type="transmembrane region" description="Helical" evidence="1">
    <location>
        <begin position="65"/>
        <end position="84"/>
    </location>
</feature>
<evidence type="ECO:0000313" key="2">
    <source>
        <dbReference type="EMBL" id="PRD55647.1"/>
    </source>
</evidence>
<keyword evidence="1" id="KW-1133">Transmembrane helix</keyword>
<reference evidence="2 3" key="1">
    <citation type="submission" date="2018-02" db="EMBL/GenBank/DDBJ databases">
        <title>The draft genome of Phyllobacterium myrsinacearum DSM5892.</title>
        <authorList>
            <person name="Li L."/>
            <person name="Liu L."/>
            <person name="Zhang X."/>
            <person name="Wang T."/>
        </authorList>
    </citation>
    <scope>NUCLEOTIDE SEQUENCE [LARGE SCALE GENOMIC DNA]</scope>
    <source>
        <strain evidence="2 3">DSM 5892</strain>
    </source>
</reference>
<evidence type="ECO:0000256" key="1">
    <source>
        <dbReference type="SAM" id="Phobius"/>
    </source>
</evidence>
<dbReference type="OrthoDB" id="9809977at2"/>
<dbReference type="Proteomes" id="UP000238563">
    <property type="component" value="Unassembled WGS sequence"/>
</dbReference>
<dbReference type="InterPro" id="IPR049713">
    <property type="entry name" value="Pr6Pr-like"/>
</dbReference>
<feature type="transmembrane region" description="Helical" evidence="1">
    <location>
        <begin position="125"/>
        <end position="147"/>
    </location>
</feature>
<sequence>MGIGIAYFAIIPATHVSRLRLTANFFSYFTIQTNTLVFLGLIFSLAAPASRPGQWVQRPPVRSALLSYVVMTSIIYALVLQTAWRPTGWQARGDQILHYAVPVLYAIDWLFWVRRGALLWRHALWWLLFPAAYAVYTLIHGHFSGFYPYPFIDVPEIGLGETVVNMAWMTAGFLGLGTLVVTIDRLICRYGARKARAL</sequence>
<feature type="transmembrane region" description="Helical" evidence="1">
    <location>
        <begin position="96"/>
        <end position="113"/>
    </location>
</feature>
<keyword evidence="3" id="KW-1185">Reference proteome</keyword>
<feature type="transmembrane region" description="Helical" evidence="1">
    <location>
        <begin position="25"/>
        <end position="45"/>
    </location>
</feature>
<dbReference type="EMBL" id="PVBT01000002">
    <property type="protein sequence ID" value="PRD55647.1"/>
    <property type="molecule type" value="Genomic_DNA"/>
</dbReference>
<dbReference type="NCBIfam" id="NF038065">
    <property type="entry name" value="Pr6Pr"/>
    <property type="match status" value="1"/>
</dbReference>
<gene>
    <name evidence="2" type="ORF">C5750_09335</name>
</gene>
<dbReference type="AlphaFoldDB" id="A0A2S9JQY7"/>
<keyword evidence="1" id="KW-0812">Transmembrane</keyword>
<evidence type="ECO:0000313" key="3">
    <source>
        <dbReference type="Proteomes" id="UP000238563"/>
    </source>
</evidence>
<organism evidence="2 3">
    <name type="scientific">Phyllobacterium myrsinacearum</name>
    <dbReference type="NCBI Taxonomy" id="28101"/>
    <lineage>
        <taxon>Bacteria</taxon>
        <taxon>Pseudomonadati</taxon>
        <taxon>Pseudomonadota</taxon>
        <taxon>Alphaproteobacteria</taxon>
        <taxon>Hyphomicrobiales</taxon>
        <taxon>Phyllobacteriaceae</taxon>
        <taxon>Phyllobacterium</taxon>
    </lineage>
</organism>
<feature type="transmembrane region" description="Helical" evidence="1">
    <location>
        <begin position="167"/>
        <end position="188"/>
    </location>
</feature>
<protein>
    <recommendedName>
        <fullName evidence="4">FAR-17a/AIG1-like protein</fullName>
    </recommendedName>
</protein>
<proteinExistence type="predicted"/>
<comment type="caution">
    <text evidence="2">The sequence shown here is derived from an EMBL/GenBank/DDBJ whole genome shotgun (WGS) entry which is preliminary data.</text>
</comment>
<accession>A0A2S9JQY7</accession>
<name>A0A2S9JQY7_9HYPH</name>
<evidence type="ECO:0008006" key="4">
    <source>
        <dbReference type="Google" id="ProtNLM"/>
    </source>
</evidence>